<dbReference type="AlphaFoldDB" id="A0A975YGG0"/>
<evidence type="ECO:0000313" key="1">
    <source>
        <dbReference type="EMBL" id="MBY4891583.1"/>
    </source>
</evidence>
<reference evidence="2 3" key="1">
    <citation type="submission" date="2021-07" db="EMBL/GenBank/DDBJ databases">
        <title>Karlodiniumbacter phycospheric gen. nov., sp. nov., a phycosphere bacterium isolated from karlodinium veneficum.</title>
        <authorList>
            <person name="Peng Y."/>
            <person name="Jiang L."/>
            <person name="Lee J."/>
        </authorList>
    </citation>
    <scope>NUCLEOTIDE SEQUENCE</scope>
    <source>
        <strain evidence="2 3">N5</strain>
    </source>
</reference>
<organism evidence="2">
    <name type="scientific">Gymnodinialimonas phycosphaerae</name>
    <dbReference type="NCBI Taxonomy" id="2841589"/>
    <lineage>
        <taxon>Bacteria</taxon>
        <taxon>Pseudomonadati</taxon>
        <taxon>Pseudomonadota</taxon>
        <taxon>Alphaproteobacteria</taxon>
        <taxon>Rhodobacterales</taxon>
        <taxon>Paracoccaceae</taxon>
        <taxon>Gymnodinialimonas</taxon>
    </lineage>
</organism>
<dbReference type="Proteomes" id="UP000693972">
    <property type="component" value="Unassembled WGS sequence"/>
</dbReference>
<name>A0A975YGG0_9RHOB</name>
<proteinExistence type="predicted"/>
<dbReference type="EMBL" id="JAIMBW010000001">
    <property type="protein sequence ID" value="MBY4891583.1"/>
    <property type="molecule type" value="Genomic_DNA"/>
</dbReference>
<sequence length="182" mass="19945">MTPHVLPLARLSRASDTEFSMEPDAETRKRIAEALSLRGLKKLRFTGRLTAVGKYDWHLQGQLGATAVQECVVTLEPVTTRIDVAVERSYLENMPEPTVEDFEIPEDDTAEPLPQTLDLHDLMTEALALALPDYPRAEGVALGQAVFAAPGVKPMTDEDAKPLAGLAALRDKLAKDENDPEK</sequence>
<evidence type="ECO:0000313" key="3">
    <source>
        <dbReference type="Proteomes" id="UP000693972"/>
    </source>
</evidence>
<evidence type="ECO:0000313" key="2">
    <source>
        <dbReference type="EMBL" id="QXL88370.1"/>
    </source>
</evidence>
<dbReference type="Pfam" id="PF02620">
    <property type="entry name" value="YceD"/>
    <property type="match status" value="1"/>
</dbReference>
<dbReference type="InterPro" id="IPR003772">
    <property type="entry name" value="YceD"/>
</dbReference>
<gene>
    <name evidence="1" type="ORF">KUL25_02250</name>
    <name evidence="2" type="ORF">KUL25_02255</name>
</gene>
<protein>
    <submittedName>
        <fullName evidence="2">DUF177 domain-containing protein</fullName>
    </submittedName>
</protein>
<dbReference type="RefSeq" id="WP_257891441.1">
    <property type="nucleotide sequence ID" value="NZ_JAIMBW010000001.1"/>
</dbReference>
<dbReference type="EMBL" id="CP078073">
    <property type="protein sequence ID" value="QXL88370.1"/>
    <property type="molecule type" value="Genomic_DNA"/>
</dbReference>
<accession>A0A975YGG0</accession>
<keyword evidence="3" id="KW-1185">Reference proteome</keyword>